<accession>A0A7W7FXA7</accession>
<dbReference type="Proteomes" id="UP000533598">
    <property type="component" value="Unassembled WGS sequence"/>
</dbReference>
<evidence type="ECO:0000259" key="2">
    <source>
        <dbReference type="Pfam" id="PF08241"/>
    </source>
</evidence>
<keyword evidence="3" id="KW-0489">Methyltransferase</keyword>
<keyword evidence="4" id="KW-1185">Reference proteome</keyword>
<dbReference type="CDD" id="cd02440">
    <property type="entry name" value="AdoMet_MTases"/>
    <property type="match status" value="1"/>
</dbReference>
<proteinExistence type="predicted"/>
<dbReference type="Pfam" id="PF08241">
    <property type="entry name" value="Methyltransf_11"/>
    <property type="match status" value="1"/>
</dbReference>
<feature type="transmembrane region" description="Helical" evidence="1">
    <location>
        <begin position="20"/>
        <end position="39"/>
    </location>
</feature>
<sequence>MSARGSIIRQPDYGLDAPPVVYVFLVVAVFGAVALGLGVHFSSLLIDAVGVLVLLVGVAFAAAMAYSSRRGKILLRDRIFDEIQFRGDEDILDLGCGRGLMLLGAVVRATRGSGTGIDLWRNQDQGGSSRENCLENARRLGVSERVRLVDGDMSDLPFADGSYDLITASLAIHNISDRERRAATFREIFRVLRPGGRFVVVDFAKTAEYAEDAQRAGLVEVRRSGVQVLMFPLVRVVQGVRPAA</sequence>
<comment type="caution">
    <text evidence="3">The sequence shown here is derived from an EMBL/GenBank/DDBJ whole genome shotgun (WGS) entry which is preliminary data.</text>
</comment>
<keyword evidence="1" id="KW-0472">Membrane</keyword>
<gene>
    <name evidence="3" type="ORF">HNR67_006556</name>
</gene>
<dbReference type="GO" id="GO:0008757">
    <property type="term" value="F:S-adenosylmethionine-dependent methyltransferase activity"/>
    <property type="evidence" value="ECO:0007669"/>
    <property type="project" value="InterPro"/>
</dbReference>
<evidence type="ECO:0000313" key="4">
    <source>
        <dbReference type="Proteomes" id="UP000533598"/>
    </source>
</evidence>
<protein>
    <submittedName>
        <fullName evidence="3">SAM-dependent methyltransferase</fullName>
    </submittedName>
</protein>
<organism evidence="3 4">
    <name type="scientific">Crossiella cryophila</name>
    <dbReference type="NCBI Taxonomy" id="43355"/>
    <lineage>
        <taxon>Bacteria</taxon>
        <taxon>Bacillati</taxon>
        <taxon>Actinomycetota</taxon>
        <taxon>Actinomycetes</taxon>
        <taxon>Pseudonocardiales</taxon>
        <taxon>Pseudonocardiaceae</taxon>
        <taxon>Crossiella</taxon>
    </lineage>
</organism>
<evidence type="ECO:0000256" key="1">
    <source>
        <dbReference type="SAM" id="Phobius"/>
    </source>
</evidence>
<dbReference type="PANTHER" id="PTHR45277">
    <property type="entry name" value="EXPRESSED PROTEIN"/>
    <property type="match status" value="1"/>
</dbReference>
<dbReference type="EMBL" id="JACHMH010000001">
    <property type="protein sequence ID" value="MBB4680438.1"/>
    <property type="molecule type" value="Genomic_DNA"/>
</dbReference>
<evidence type="ECO:0000313" key="3">
    <source>
        <dbReference type="EMBL" id="MBB4680438.1"/>
    </source>
</evidence>
<dbReference type="RefSeq" id="WP_185006247.1">
    <property type="nucleotide sequence ID" value="NZ_BAAAUI010000005.1"/>
</dbReference>
<dbReference type="InterPro" id="IPR013216">
    <property type="entry name" value="Methyltransf_11"/>
</dbReference>
<keyword evidence="3" id="KW-0808">Transferase</keyword>
<feature type="domain" description="Methyltransferase type 11" evidence="2">
    <location>
        <begin position="92"/>
        <end position="200"/>
    </location>
</feature>
<dbReference type="SUPFAM" id="SSF53335">
    <property type="entry name" value="S-adenosyl-L-methionine-dependent methyltransferases"/>
    <property type="match status" value="1"/>
</dbReference>
<dbReference type="Gene3D" id="3.40.50.150">
    <property type="entry name" value="Vaccinia Virus protein VP39"/>
    <property type="match status" value="1"/>
</dbReference>
<dbReference type="PANTHER" id="PTHR45277:SF1">
    <property type="entry name" value="EXPRESSED PROTEIN"/>
    <property type="match status" value="1"/>
</dbReference>
<dbReference type="AlphaFoldDB" id="A0A7W7FXA7"/>
<dbReference type="GO" id="GO:0032259">
    <property type="term" value="P:methylation"/>
    <property type="evidence" value="ECO:0007669"/>
    <property type="project" value="UniProtKB-KW"/>
</dbReference>
<reference evidence="3 4" key="1">
    <citation type="submission" date="2020-08" db="EMBL/GenBank/DDBJ databases">
        <title>Sequencing the genomes of 1000 actinobacteria strains.</title>
        <authorList>
            <person name="Klenk H.-P."/>
        </authorList>
    </citation>
    <scope>NUCLEOTIDE SEQUENCE [LARGE SCALE GENOMIC DNA]</scope>
    <source>
        <strain evidence="3 4">DSM 44230</strain>
    </source>
</reference>
<feature type="transmembrane region" description="Helical" evidence="1">
    <location>
        <begin position="45"/>
        <end position="66"/>
    </location>
</feature>
<keyword evidence="1" id="KW-0812">Transmembrane</keyword>
<keyword evidence="1" id="KW-1133">Transmembrane helix</keyword>
<dbReference type="InterPro" id="IPR029063">
    <property type="entry name" value="SAM-dependent_MTases_sf"/>
</dbReference>
<name>A0A7W7FXA7_9PSEU</name>